<dbReference type="InterPro" id="IPR029058">
    <property type="entry name" value="AB_hydrolase_fold"/>
</dbReference>
<comment type="similarity">
    <text evidence="1">Belongs to the polyketide transferase af380 family.</text>
</comment>
<comment type="caution">
    <text evidence="3">The sequence shown here is derived from an EMBL/GenBank/DDBJ whole genome shotgun (WGS) entry which is preliminary data.</text>
</comment>
<gene>
    <name evidence="3" type="ORF">BGW36DRAFT_423082</name>
</gene>
<organism evidence="3 4">
    <name type="scientific">Talaromyces proteolyticus</name>
    <dbReference type="NCBI Taxonomy" id="1131652"/>
    <lineage>
        <taxon>Eukaryota</taxon>
        <taxon>Fungi</taxon>
        <taxon>Dikarya</taxon>
        <taxon>Ascomycota</taxon>
        <taxon>Pezizomycotina</taxon>
        <taxon>Eurotiomycetes</taxon>
        <taxon>Eurotiomycetidae</taxon>
        <taxon>Eurotiales</taxon>
        <taxon>Trichocomaceae</taxon>
        <taxon>Talaromyces</taxon>
        <taxon>Talaromyces sect. Bacilispori</taxon>
    </lineage>
</organism>
<protein>
    <submittedName>
        <fullName evidence="3">Alpha/Beta hydrolase protein</fullName>
    </submittedName>
</protein>
<dbReference type="Gene3D" id="3.40.50.1820">
    <property type="entry name" value="alpha/beta hydrolase"/>
    <property type="match status" value="1"/>
</dbReference>
<dbReference type="PANTHER" id="PTHR47751">
    <property type="entry name" value="SUPERFAMILY HYDROLASE, PUTATIVE (AFU_ORTHOLOGUE AFUA_2G16580)-RELATED"/>
    <property type="match status" value="1"/>
</dbReference>
<feature type="domain" description="Serine aminopeptidase S33" evidence="2">
    <location>
        <begin position="48"/>
        <end position="292"/>
    </location>
</feature>
<keyword evidence="3" id="KW-0378">Hydrolase</keyword>
<evidence type="ECO:0000256" key="1">
    <source>
        <dbReference type="ARBA" id="ARBA00029464"/>
    </source>
</evidence>
<reference evidence="3" key="1">
    <citation type="submission" date="2021-12" db="EMBL/GenBank/DDBJ databases">
        <title>Convergent genome expansion in fungi linked to evolution of root-endophyte symbiosis.</title>
        <authorList>
            <consortium name="DOE Joint Genome Institute"/>
            <person name="Ke Y.-H."/>
            <person name="Bonito G."/>
            <person name="Liao H.-L."/>
            <person name="Looney B."/>
            <person name="Rojas-Flechas A."/>
            <person name="Nash J."/>
            <person name="Hameed K."/>
            <person name="Schadt C."/>
            <person name="Martin F."/>
            <person name="Crous P.W."/>
            <person name="Miettinen O."/>
            <person name="Magnuson J.K."/>
            <person name="Labbe J."/>
            <person name="Jacobson D."/>
            <person name="Doktycz M.J."/>
            <person name="Veneault-Fourrey C."/>
            <person name="Kuo A."/>
            <person name="Mondo S."/>
            <person name="Calhoun S."/>
            <person name="Riley R."/>
            <person name="Ohm R."/>
            <person name="LaButti K."/>
            <person name="Andreopoulos B."/>
            <person name="Pangilinan J."/>
            <person name="Nolan M."/>
            <person name="Tritt A."/>
            <person name="Clum A."/>
            <person name="Lipzen A."/>
            <person name="Daum C."/>
            <person name="Barry K."/>
            <person name="Grigoriev I.V."/>
            <person name="Vilgalys R."/>
        </authorList>
    </citation>
    <scope>NUCLEOTIDE SEQUENCE</scope>
    <source>
        <strain evidence="3">PMI_201</strain>
    </source>
</reference>
<accession>A0AAD4Q4Q8</accession>
<keyword evidence="4" id="KW-1185">Reference proteome</keyword>
<sequence length="321" mass="35583">MAQPLDVEFNTIDGVTLRGCLYPANQRGPGVVMTSGLICVKEAFGLPKVARDFQKAGITALIYDTRTVGQSGGHPRNDIDPYKQIEDCSDALTFLANHPTVDPSQVGLWGVSLGGAVSLCCASLDPRIRFVISACPILKCEQRKERLPQLLAKAVQDREAQIKGNPPFYHLAFAERRGTIGSSPFLGAHHAGLKDLSIKDPLNPTSEHKLNHEVSFLPNPPNAATIQTTYRFLMWNPFPILEHLHSTPVLFIIPEEDEFIPPNVQLKYFDDLQGPKRLHLEKGSIHTNIFDREGNQEILNKQVEFVRDALNGCVGSKDPKY</sequence>
<evidence type="ECO:0000259" key="2">
    <source>
        <dbReference type="Pfam" id="PF12146"/>
    </source>
</evidence>
<dbReference type="InterPro" id="IPR022742">
    <property type="entry name" value="Hydrolase_4"/>
</dbReference>
<dbReference type="AlphaFoldDB" id="A0AAD4Q4Q8"/>
<dbReference type="EMBL" id="JAJTJA010000002">
    <property type="protein sequence ID" value="KAH8703521.1"/>
    <property type="molecule type" value="Genomic_DNA"/>
</dbReference>
<evidence type="ECO:0000313" key="3">
    <source>
        <dbReference type="EMBL" id="KAH8703521.1"/>
    </source>
</evidence>
<dbReference type="Gene3D" id="1.10.10.800">
    <property type="match status" value="1"/>
</dbReference>
<dbReference type="PANTHER" id="PTHR47751:SF2">
    <property type="entry name" value="DLTD N-TERMINAL DOMAIN PROTEIN (AFU_ORTHOLOGUE AFUA_8G00380)-RELATED"/>
    <property type="match status" value="1"/>
</dbReference>
<dbReference type="Pfam" id="PF12146">
    <property type="entry name" value="Hydrolase_4"/>
    <property type="match status" value="1"/>
</dbReference>
<name>A0AAD4Q4Q8_9EURO</name>
<dbReference type="RefSeq" id="XP_046076539.1">
    <property type="nucleotide sequence ID" value="XM_046219787.1"/>
</dbReference>
<proteinExistence type="inferred from homology"/>
<dbReference type="GO" id="GO:0016787">
    <property type="term" value="F:hydrolase activity"/>
    <property type="evidence" value="ECO:0007669"/>
    <property type="project" value="UniProtKB-KW"/>
</dbReference>
<dbReference type="SUPFAM" id="SSF53474">
    <property type="entry name" value="alpha/beta-Hydrolases"/>
    <property type="match status" value="1"/>
</dbReference>
<dbReference type="GeneID" id="70250074"/>
<dbReference type="Proteomes" id="UP001201262">
    <property type="component" value="Unassembled WGS sequence"/>
</dbReference>
<evidence type="ECO:0000313" key="4">
    <source>
        <dbReference type="Proteomes" id="UP001201262"/>
    </source>
</evidence>
<dbReference type="InterPro" id="IPR051411">
    <property type="entry name" value="Polyketide_trans_af380"/>
</dbReference>